<feature type="transmembrane region" description="Helical" evidence="2">
    <location>
        <begin position="272"/>
        <end position="292"/>
    </location>
</feature>
<feature type="transmembrane region" description="Helical" evidence="2">
    <location>
        <begin position="208"/>
        <end position="232"/>
    </location>
</feature>
<protein>
    <recommendedName>
        <fullName evidence="5">Zinc finger/thioredoxin putative domain-containing protein</fullName>
    </recommendedName>
</protein>
<organism evidence="3">
    <name type="scientific">Tuwongella immobilis</name>
    <dbReference type="NCBI Taxonomy" id="692036"/>
    <lineage>
        <taxon>Bacteria</taxon>
        <taxon>Pseudomonadati</taxon>
        <taxon>Planctomycetota</taxon>
        <taxon>Planctomycetia</taxon>
        <taxon>Gemmatales</taxon>
        <taxon>Gemmataceae</taxon>
        <taxon>Tuwongella</taxon>
    </lineage>
</organism>
<proteinExistence type="predicted"/>
<keyword evidence="4" id="KW-1185">Reference proteome</keyword>
<evidence type="ECO:0000313" key="4">
    <source>
        <dbReference type="Proteomes" id="UP000464378"/>
    </source>
</evidence>
<dbReference type="EMBL" id="LR593887">
    <property type="protein sequence ID" value="VTR97724.1"/>
    <property type="molecule type" value="Genomic_DNA"/>
</dbReference>
<dbReference type="KEGG" id="tim:GMBLW1_28110"/>
<evidence type="ECO:0000313" key="3">
    <source>
        <dbReference type="EMBL" id="VIP01149.1"/>
    </source>
</evidence>
<keyword evidence="2" id="KW-0812">Transmembrane</keyword>
<keyword evidence="2" id="KW-1133">Transmembrane helix</keyword>
<feature type="region of interest" description="Disordered" evidence="1">
    <location>
        <begin position="35"/>
        <end position="196"/>
    </location>
</feature>
<evidence type="ECO:0000256" key="2">
    <source>
        <dbReference type="SAM" id="Phobius"/>
    </source>
</evidence>
<evidence type="ECO:0000256" key="1">
    <source>
        <dbReference type="SAM" id="MobiDB-lite"/>
    </source>
</evidence>
<dbReference type="Proteomes" id="UP000464378">
    <property type="component" value="Chromosome"/>
</dbReference>
<dbReference type="InParanoid" id="A0A6C2YIS3"/>
<dbReference type="RefSeq" id="WP_162656387.1">
    <property type="nucleotide sequence ID" value="NZ_LR593887.1"/>
</dbReference>
<accession>A0A6C2YIS3</accession>
<name>A0A6C2YIS3_9BACT</name>
<feature type="transmembrane region" description="Helical" evidence="2">
    <location>
        <begin position="421"/>
        <end position="448"/>
    </location>
</feature>
<evidence type="ECO:0008006" key="5">
    <source>
        <dbReference type="Google" id="ProtNLM"/>
    </source>
</evidence>
<dbReference type="EMBL" id="LR586016">
    <property type="protein sequence ID" value="VIP01149.1"/>
    <property type="molecule type" value="Genomic_DNA"/>
</dbReference>
<dbReference type="AlphaFoldDB" id="A0A6C2YIS3"/>
<feature type="transmembrane region" description="Helical" evidence="2">
    <location>
        <begin position="352"/>
        <end position="371"/>
    </location>
</feature>
<keyword evidence="2" id="KW-0472">Membrane</keyword>
<feature type="compositionally biased region" description="Polar residues" evidence="1">
    <location>
        <begin position="52"/>
        <end position="72"/>
    </location>
</feature>
<feature type="transmembrane region" description="Helical" evidence="2">
    <location>
        <begin position="238"/>
        <end position="260"/>
    </location>
</feature>
<reference evidence="3" key="1">
    <citation type="submission" date="2019-04" db="EMBL/GenBank/DDBJ databases">
        <authorList>
            <consortium name="Science for Life Laboratories"/>
        </authorList>
    </citation>
    <scope>NUCLEOTIDE SEQUENCE</scope>
    <source>
        <strain evidence="3">MBLW1</strain>
    </source>
</reference>
<gene>
    <name evidence="3" type="ORF">GMBLW1_28110</name>
</gene>
<feature type="transmembrane region" description="Helical" evidence="2">
    <location>
        <begin position="391"/>
        <end position="409"/>
    </location>
</feature>
<sequence length="461" mass="50057">MPVITCPQCEGKMRYPEDTPLRKVRCPACQYVFHASEGMPPAPPPPPASGRSGATPTKSVPRSPASTGSSRNLPAIDFEVVDDAPASPPPPTKSRSSGNVRDLLDRAGSSSGQTRRAKSRSEDDRESDDDDDQPRRRRRPAQADADDDDRPRRRQRPVEDEFDDDYEDDRPRRRRRREDDYEDDDDYEPRRREDSPAKFRQAALGLQLNLVGLCCIVASLGMTVLAGVWGIALGAGELYRMLFTLSGLAGIVGIIVGLVGKGFLCAGPIQRGLLGLAIAAVTVGGLHSLLVLSSMPVSRQQPTFATEMIMPNGVRFAELAQSGTEINWSAAISRIDELPGAIWRLLRGSSDLRSLLAGLFEAAGVVLLLLYVSRLGIVTKARGVGDTVKRLLIGGGIGLGVLLVVNIALGEMIRGGISRSMFQLVYVVNGLLPNIALLIWFIFAALTVQETRAAVLRRSRR</sequence>